<dbReference type="InterPro" id="IPR004358">
    <property type="entry name" value="Sig_transdc_His_kin-like_C"/>
</dbReference>
<keyword evidence="6" id="KW-0808">Transferase</keyword>
<dbReference type="CDD" id="cd00082">
    <property type="entry name" value="HisKA"/>
    <property type="match status" value="1"/>
</dbReference>
<dbReference type="InterPro" id="IPR005467">
    <property type="entry name" value="His_kinase_dom"/>
</dbReference>
<dbReference type="InterPro" id="IPR029016">
    <property type="entry name" value="GAF-like_dom_sf"/>
</dbReference>
<accession>A0ABU7W5Z7</accession>
<dbReference type="SMART" id="SM00387">
    <property type="entry name" value="HATPase_c"/>
    <property type="match status" value="1"/>
</dbReference>
<evidence type="ECO:0000256" key="2">
    <source>
        <dbReference type="ARBA" id="ARBA00012438"/>
    </source>
</evidence>
<keyword evidence="4" id="KW-0175">Coiled coil</keyword>
<evidence type="ECO:0000313" key="7">
    <source>
        <dbReference type="Proteomes" id="UP001356704"/>
    </source>
</evidence>
<dbReference type="SUPFAM" id="SSF55781">
    <property type="entry name" value="GAF domain-like"/>
    <property type="match status" value="1"/>
</dbReference>
<dbReference type="InterPro" id="IPR003594">
    <property type="entry name" value="HATPase_dom"/>
</dbReference>
<dbReference type="PRINTS" id="PR00344">
    <property type="entry name" value="BCTRLSENSOR"/>
</dbReference>
<dbReference type="Pfam" id="PF02518">
    <property type="entry name" value="HATPase_c"/>
    <property type="match status" value="1"/>
</dbReference>
<dbReference type="Proteomes" id="UP001356704">
    <property type="component" value="Unassembled WGS sequence"/>
</dbReference>
<dbReference type="Gene3D" id="1.10.287.130">
    <property type="match status" value="1"/>
</dbReference>
<dbReference type="EC" id="2.7.13.3" evidence="2"/>
<comment type="catalytic activity">
    <reaction evidence="1">
        <text>ATP + protein L-histidine = ADP + protein N-phospho-L-histidine.</text>
        <dbReference type="EC" id="2.7.13.3"/>
    </reaction>
</comment>
<organism evidence="6 7">
    <name type="scientific">Winogradskyella poriferorum</name>
    <dbReference type="NCBI Taxonomy" id="307627"/>
    <lineage>
        <taxon>Bacteria</taxon>
        <taxon>Pseudomonadati</taxon>
        <taxon>Bacteroidota</taxon>
        <taxon>Flavobacteriia</taxon>
        <taxon>Flavobacteriales</taxon>
        <taxon>Flavobacteriaceae</taxon>
        <taxon>Winogradskyella</taxon>
    </lineage>
</organism>
<feature type="domain" description="Histidine kinase" evidence="5">
    <location>
        <begin position="188"/>
        <end position="400"/>
    </location>
</feature>
<keyword evidence="3" id="KW-0597">Phosphoprotein</keyword>
<dbReference type="Pfam" id="PF00512">
    <property type="entry name" value="HisKA"/>
    <property type="match status" value="1"/>
</dbReference>
<dbReference type="SUPFAM" id="SSF55874">
    <property type="entry name" value="ATPase domain of HSP90 chaperone/DNA topoisomerase II/histidine kinase"/>
    <property type="match status" value="1"/>
</dbReference>
<dbReference type="GO" id="GO:0016301">
    <property type="term" value="F:kinase activity"/>
    <property type="evidence" value="ECO:0007669"/>
    <property type="project" value="UniProtKB-KW"/>
</dbReference>
<protein>
    <recommendedName>
        <fullName evidence="2">histidine kinase</fullName>
        <ecNumber evidence="2">2.7.13.3</ecNumber>
    </recommendedName>
</protein>
<keyword evidence="6" id="KW-0418">Kinase</keyword>
<dbReference type="Gene3D" id="3.30.450.40">
    <property type="match status" value="1"/>
</dbReference>
<evidence type="ECO:0000256" key="3">
    <source>
        <dbReference type="ARBA" id="ARBA00022553"/>
    </source>
</evidence>
<dbReference type="SMART" id="SM00388">
    <property type="entry name" value="HisKA"/>
    <property type="match status" value="1"/>
</dbReference>
<dbReference type="PANTHER" id="PTHR43102">
    <property type="entry name" value="SLR1143 PROTEIN"/>
    <property type="match status" value="1"/>
</dbReference>
<dbReference type="SUPFAM" id="SSF47384">
    <property type="entry name" value="Homodimeric domain of signal transducing histidine kinase"/>
    <property type="match status" value="1"/>
</dbReference>
<name>A0ABU7W5Z7_9FLAO</name>
<dbReference type="InterPro" id="IPR003018">
    <property type="entry name" value="GAF"/>
</dbReference>
<dbReference type="EMBL" id="JAZHOU010000001">
    <property type="protein sequence ID" value="MEF3078534.1"/>
    <property type="molecule type" value="Genomic_DNA"/>
</dbReference>
<evidence type="ECO:0000313" key="6">
    <source>
        <dbReference type="EMBL" id="MEF3078534.1"/>
    </source>
</evidence>
<sequence length="400" mass="44793">MIAPNNHINEAERLRELDSYNVLDSLPESDYDDLTKLAAEICGTPIALISLVDKDRQWFKSRYGLDAPETPRELAFCAHAINDAENTLLVNDARKDERFYDNPLVTGDPNVIFYAGVPLKSEAGLPLGTLCVIDNKPNDLNKGQKESLRILSKQVMNLLVLRKKNYELNKVVDELENKNQDLEQFAHVAAHDIKSPISNISNLAGMFLASYKSQLNDDGLGLIELIIKSSDQLYKFLERLMDYSANIDTVGEEKNYISLKNFSEKVSNFYSSDQNLELNFNSEIKNLNINVIVVGQILTNLIGNAIKYNDKPKAKVDVNIDENEEYYIFSVQDNGPGIEKQYQDKIFDVFVKLSKTDRFGKEGTGLGLAIVSKMVAKLGGSISIESELGNGSIFSFTILK</sequence>
<dbReference type="PROSITE" id="PS50109">
    <property type="entry name" value="HIS_KIN"/>
    <property type="match status" value="1"/>
</dbReference>
<evidence type="ECO:0000256" key="4">
    <source>
        <dbReference type="SAM" id="Coils"/>
    </source>
</evidence>
<dbReference type="PANTHER" id="PTHR43102:SF2">
    <property type="entry name" value="GAF DOMAIN-CONTAINING PROTEIN"/>
    <property type="match status" value="1"/>
</dbReference>
<dbReference type="Gene3D" id="3.30.565.10">
    <property type="entry name" value="Histidine kinase-like ATPase, C-terminal domain"/>
    <property type="match status" value="1"/>
</dbReference>
<proteinExistence type="predicted"/>
<keyword evidence="7" id="KW-1185">Reference proteome</keyword>
<feature type="coiled-coil region" evidence="4">
    <location>
        <begin position="158"/>
        <end position="185"/>
    </location>
</feature>
<dbReference type="InterPro" id="IPR036097">
    <property type="entry name" value="HisK_dim/P_sf"/>
</dbReference>
<dbReference type="Pfam" id="PF01590">
    <property type="entry name" value="GAF"/>
    <property type="match status" value="1"/>
</dbReference>
<evidence type="ECO:0000259" key="5">
    <source>
        <dbReference type="PROSITE" id="PS50109"/>
    </source>
</evidence>
<dbReference type="SMART" id="SM00065">
    <property type="entry name" value="GAF"/>
    <property type="match status" value="1"/>
</dbReference>
<dbReference type="RefSeq" id="WP_331809302.1">
    <property type="nucleotide sequence ID" value="NZ_JAZHOU010000001.1"/>
</dbReference>
<comment type="caution">
    <text evidence="6">The sequence shown here is derived from an EMBL/GenBank/DDBJ whole genome shotgun (WGS) entry which is preliminary data.</text>
</comment>
<reference evidence="6 7" key="1">
    <citation type="submission" date="2024-02" db="EMBL/GenBank/DDBJ databases">
        <title>Winogradskyella poriferorum JCM 12885.</title>
        <authorList>
            <person name="Zhang D.-F."/>
            <person name="Fu Z.-Y."/>
        </authorList>
    </citation>
    <scope>NUCLEOTIDE SEQUENCE [LARGE SCALE GENOMIC DNA]</scope>
    <source>
        <strain evidence="6 7">JCM 12885</strain>
    </source>
</reference>
<dbReference type="InterPro" id="IPR003661">
    <property type="entry name" value="HisK_dim/P_dom"/>
</dbReference>
<evidence type="ECO:0000256" key="1">
    <source>
        <dbReference type="ARBA" id="ARBA00000085"/>
    </source>
</evidence>
<gene>
    <name evidence="6" type="ORF">V1468_05935</name>
</gene>
<dbReference type="InterPro" id="IPR036890">
    <property type="entry name" value="HATPase_C_sf"/>
</dbReference>